<dbReference type="AlphaFoldDB" id="A0A5K1UU35"/>
<feature type="domain" description="Protein kinase" evidence="1">
    <location>
        <begin position="1"/>
        <end position="111"/>
    </location>
</feature>
<proteinExistence type="predicted"/>
<dbReference type="PANTHER" id="PTHR45756:SF1">
    <property type="entry name" value="PROTEIN KINASE DOMAIN CONTAINING PROTEIN"/>
    <property type="match status" value="1"/>
</dbReference>
<dbReference type="SUPFAM" id="SSF56112">
    <property type="entry name" value="Protein kinase-like (PK-like)"/>
    <property type="match status" value="1"/>
</dbReference>
<name>A0A5K1UU35_ENTHI</name>
<keyword evidence="2" id="KW-0808">Transferase</keyword>
<dbReference type="Gene3D" id="1.10.510.10">
    <property type="entry name" value="Transferase(Phosphotransferase) domain 1"/>
    <property type="match status" value="1"/>
</dbReference>
<dbReference type="InterPro" id="IPR011009">
    <property type="entry name" value="Kinase-like_dom_sf"/>
</dbReference>
<dbReference type="EMBL" id="BDEQ01000001">
    <property type="protein sequence ID" value="GAT98117.1"/>
    <property type="molecule type" value="Genomic_DNA"/>
</dbReference>
<dbReference type="InterPro" id="IPR053215">
    <property type="entry name" value="TKL_Ser/Thr_kinase"/>
</dbReference>
<organism evidence="2 4">
    <name type="scientific">Entamoeba histolytica</name>
    <dbReference type="NCBI Taxonomy" id="5759"/>
    <lineage>
        <taxon>Eukaryota</taxon>
        <taxon>Amoebozoa</taxon>
        <taxon>Evosea</taxon>
        <taxon>Archamoebae</taxon>
        <taxon>Mastigamoebida</taxon>
        <taxon>Entamoebidae</taxon>
        <taxon>Entamoeba</taxon>
    </lineage>
</organism>
<evidence type="ECO:0000259" key="1">
    <source>
        <dbReference type="PROSITE" id="PS50011"/>
    </source>
</evidence>
<dbReference type="VEuPathDB" id="AmoebaDB:EHI_147740"/>
<dbReference type="PROSITE" id="PS50011">
    <property type="entry name" value="PROTEIN_KINASE_DOM"/>
    <property type="match status" value="1"/>
</dbReference>
<dbReference type="PANTHER" id="PTHR45756">
    <property type="entry name" value="PALMITOYLTRANSFERASE"/>
    <property type="match status" value="1"/>
</dbReference>
<dbReference type="InterPro" id="IPR001245">
    <property type="entry name" value="Ser-Thr/Tyr_kinase_cat_dom"/>
</dbReference>
<evidence type="ECO:0000313" key="2">
    <source>
        <dbReference type="EMBL" id="GAT98117.1"/>
    </source>
</evidence>
<evidence type="ECO:0000313" key="4">
    <source>
        <dbReference type="Proteomes" id="UP000078387"/>
    </source>
</evidence>
<accession>A0A5K1UU35</accession>
<dbReference type="Proteomes" id="UP000078387">
    <property type="component" value="Unassembled WGS sequence"/>
</dbReference>
<dbReference type="EMBL" id="BDEQ01000001">
    <property type="protein sequence ID" value="GAT98118.1"/>
    <property type="molecule type" value="Genomic_DNA"/>
</dbReference>
<sequence length="114" mass="13694">MMMTNMTFTKGIETPKYMAPEVLNRQHYKMRSDIYSFSITMLQIITWQDPFPKTLYPHPWDIADTITTGKRTNIIKEVQEDIKEIIEKSWQQELNKRLITINEIVRMLERIENT</sequence>
<protein>
    <submittedName>
        <fullName evidence="2">Serine threonine kinase putative</fullName>
    </submittedName>
</protein>
<dbReference type="Pfam" id="PF07714">
    <property type="entry name" value="PK_Tyr_Ser-Thr"/>
    <property type="match status" value="1"/>
</dbReference>
<dbReference type="GO" id="GO:0004672">
    <property type="term" value="F:protein kinase activity"/>
    <property type="evidence" value="ECO:0007669"/>
    <property type="project" value="InterPro"/>
</dbReference>
<gene>
    <name evidence="2" type="ORF">CL6EHI_147740</name>
    <name evidence="3" type="ORF">CL6EHI_147850</name>
</gene>
<dbReference type="GO" id="GO:0005524">
    <property type="term" value="F:ATP binding"/>
    <property type="evidence" value="ECO:0007669"/>
    <property type="project" value="InterPro"/>
</dbReference>
<reference evidence="2 4" key="1">
    <citation type="submission" date="2016-05" db="EMBL/GenBank/DDBJ databases">
        <title>First whole genome sequencing of Entamoeba histolytica HM1:IMSS-clone-6.</title>
        <authorList>
            <person name="Mukherjee Avik.K."/>
            <person name="Izumyama S."/>
            <person name="Nakada-Tsukui K."/>
            <person name="Nozaki T."/>
        </authorList>
    </citation>
    <scope>NUCLEOTIDE SEQUENCE [LARGE SCALE GENOMIC DNA]</scope>
    <source>
        <strain evidence="2 4">HM1:IMSS clone 6</strain>
    </source>
</reference>
<dbReference type="OMA" id="IESAWCQ"/>
<dbReference type="InterPro" id="IPR000719">
    <property type="entry name" value="Prot_kinase_dom"/>
</dbReference>
<evidence type="ECO:0000313" key="3">
    <source>
        <dbReference type="EMBL" id="GAT98118.1"/>
    </source>
</evidence>
<keyword evidence="2" id="KW-0418">Kinase</keyword>
<comment type="caution">
    <text evidence="2">The sequence shown here is derived from an EMBL/GenBank/DDBJ whole genome shotgun (WGS) entry which is preliminary data.</text>
</comment>